<keyword evidence="7" id="KW-0443">Lipid metabolism</keyword>
<dbReference type="InterPro" id="IPR048254">
    <property type="entry name" value="CDP_ALCOHOL_P_TRANSF_CS"/>
</dbReference>
<dbReference type="EMBL" id="BAAAFH010000003">
    <property type="protein sequence ID" value="GAA0874462.1"/>
    <property type="molecule type" value="Genomic_DNA"/>
</dbReference>
<feature type="transmembrane region" description="Helical" evidence="12">
    <location>
        <begin position="246"/>
        <end position="274"/>
    </location>
</feature>
<keyword evidence="9" id="KW-0594">Phospholipid biosynthesis</keyword>
<keyword evidence="4 11" id="KW-0808">Transferase</keyword>
<evidence type="ECO:0000313" key="14">
    <source>
        <dbReference type="Proteomes" id="UP001501126"/>
    </source>
</evidence>
<keyword evidence="5 12" id="KW-0812">Transmembrane</keyword>
<organism evidence="13 14">
    <name type="scientific">Wandonia haliotis</name>
    <dbReference type="NCBI Taxonomy" id="574963"/>
    <lineage>
        <taxon>Bacteria</taxon>
        <taxon>Pseudomonadati</taxon>
        <taxon>Bacteroidota</taxon>
        <taxon>Flavobacteriia</taxon>
        <taxon>Flavobacteriales</taxon>
        <taxon>Crocinitomicaceae</taxon>
        <taxon>Wandonia</taxon>
    </lineage>
</organism>
<keyword evidence="14" id="KW-1185">Reference proteome</keyword>
<sequence>MFSLPNILTASNLICGILAILFSMMGRIDMAPVFITAALLFDFLDGFLARKMGISGELGKQLDSLADMVTFGVVPGVLCFILLIINGGVEITSLPESTISSPYLYDSFGMSVHTIISFYFADLTGNPIASAPFHFSGTTLYLPFIALLIPFFSLFRLAKFNLDTRQSDRFLGLPTPANTLFFMAIPLFLWDAWGETGWKVIIAELLIKPTVLISFIVLFSLLLVSEIPLIALKFKHFSWKGNEFRYVLILVSIVLFVLLSFRAIPIILFLYLILSITDNFFEKKRKHEIQG</sequence>
<accession>A0ABN1MMF1</accession>
<gene>
    <name evidence="13" type="ORF">GCM10009118_08700</name>
</gene>
<evidence type="ECO:0000256" key="3">
    <source>
        <dbReference type="ARBA" id="ARBA00022516"/>
    </source>
</evidence>
<feature type="transmembrane region" description="Helical" evidence="12">
    <location>
        <begin position="210"/>
        <end position="234"/>
    </location>
</feature>
<evidence type="ECO:0000256" key="6">
    <source>
        <dbReference type="ARBA" id="ARBA00022989"/>
    </source>
</evidence>
<evidence type="ECO:0000256" key="10">
    <source>
        <dbReference type="ARBA" id="ARBA00023264"/>
    </source>
</evidence>
<proteinExistence type="inferred from homology"/>
<evidence type="ECO:0000256" key="8">
    <source>
        <dbReference type="ARBA" id="ARBA00023136"/>
    </source>
</evidence>
<keyword evidence="6 12" id="KW-1133">Transmembrane helix</keyword>
<dbReference type="PANTHER" id="PTHR14269:SF61">
    <property type="entry name" value="CDP-DIACYLGLYCEROL--SERINE O-PHOSPHATIDYLTRANSFERASE"/>
    <property type="match status" value="1"/>
</dbReference>
<keyword evidence="10" id="KW-1208">Phospholipid metabolism</keyword>
<evidence type="ECO:0000256" key="9">
    <source>
        <dbReference type="ARBA" id="ARBA00023209"/>
    </source>
</evidence>
<dbReference type="Pfam" id="PF01066">
    <property type="entry name" value="CDP-OH_P_transf"/>
    <property type="match status" value="1"/>
</dbReference>
<evidence type="ECO:0000256" key="5">
    <source>
        <dbReference type="ARBA" id="ARBA00022692"/>
    </source>
</evidence>
<dbReference type="InterPro" id="IPR000462">
    <property type="entry name" value="CDP-OH_P_trans"/>
</dbReference>
<evidence type="ECO:0000256" key="2">
    <source>
        <dbReference type="ARBA" id="ARBA00010441"/>
    </source>
</evidence>
<dbReference type="RefSeq" id="WP_343785359.1">
    <property type="nucleotide sequence ID" value="NZ_BAAAFH010000003.1"/>
</dbReference>
<feature type="transmembrane region" description="Helical" evidence="12">
    <location>
        <begin position="69"/>
        <end position="91"/>
    </location>
</feature>
<keyword evidence="3" id="KW-0444">Lipid biosynthesis</keyword>
<dbReference type="PROSITE" id="PS00379">
    <property type="entry name" value="CDP_ALCOHOL_P_TRANSF"/>
    <property type="match status" value="1"/>
</dbReference>
<dbReference type="PANTHER" id="PTHR14269">
    <property type="entry name" value="CDP-DIACYLGLYCEROL--GLYCEROL-3-PHOSPHATE 3-PHOSPHATIDYLTRANSFERASE-RELATED"/>
    <property type="match status" value="1"/>
</dbReference>
<feature type="transmembrane region" description="Helical" evidence="12">
    <location>
        <begin position="170"/>
        <end position="190"/>
    </location>
</feature>
<comment type="subcellular location">
    <subcellularLocation>
        <location evidence="1">Membrane</location>
        <topology evidence="1">Multi-pass membrane protein</topology>
    </subcellularLocation>
</comment>
<name>A0ABN1MMF1_9FLAO</name>
<evidence type="ECO:0000256" key="7">
    <source>
        <dbReference type="ARBA" id="ARBA00023098"/>
    </source>
</evidence>
<reference evidence="13 14" key="1">
    <citation type="journal article" date="2019" name="Int. J. Syst. Evol. Microbiol.">
        <title>The Global Catalogue of Microorganisms (GCM) 10K type strain sequencing project: providing services to taxonomists for standard genome sequencing and annotation.</title>
        <authorList>
            <consortium name="The Broad Institute Genomics Platform"/>
            <consortium name="The Broad Institute Genome Sequencing Center for Infectious Disease"/>
            <person name="Wu L."/>
            <person name="Ma J."/>
        </authorList>
    </citation>
    <scope>NUCLEOTIDE SEQUENCE [LARGE SCALE GENOMIC DNA]</scope>
    <source>
        <strain evidence="13 14">JCM 16083</strain>
    </source>
</reference>
<dbReference type="InterPro" id="IPR043130">
    <property type="entry name" value="CDP-OH_PTrfase_TM_dom"/>
</dbReference>
<evidence type="ECO:0000256" key="4">
    <source>
        <dbReference type="ARBA" id="ARBA00022679"/>
    </source>
</evidence>
<comment type="caution">
    <text evidence="13">The sequence shown here is derived from an EMBL/GenBank/DDBJ whole genome shotgun (WGS) entry which is preliminary data.</text>
</comment>
<dbReference type="InterPro" id="IPR050324">
    <property type="entry name" value="CDP-alcohol_PTase-I"/>
</dbReference>
<evidence type="ECO:0000256" key="12">
    <source>
        <dbReference type="SAM" id="Phobius"/>
    </source>
</evidence>
<keyword evidence="8 12" id="KW-0472">Membrane</keyword>
<feature type="transmembrane region" description="Helical" evidence="12">
    <location>
        <begin position="103"/>
        <end position="120"/>
    </location>
</feature>
<protein>
    <submittedName>
        <fullName evidence="13">CDP-alcohol phosphatidyltransferase family protein</fullName>
    </submittedName>
</protein>
<comment type="similarity">
    <text evidence="2 11">Belongs to the CDP-alcohol phosphatidyltransferase class-I family.</text>
</comment>
<evidence type="ECO:0000313" key="13">
    <source>
        <dbReference type="EMBL" id="GAA0874462.1"/>
    </source>
</evidence>
<feature type="transmembrane region" description="Helical" evidence="12">
    <location>
        <begin position="31"/>
        <end position="49"/>
    </location>
</feature>
<dbReference type="Proteomes" id="UP001501126">
    <property type="component" value="Unassembled WGS sequence"/>
</dbReference>
<feature type="transmembrane region" description="Helical" evidence="12">
    <location>
        <begin position="140"/>
        <end position="158"/>
    </location>
</feature>
<evidence type="ECO:0000256" key="11">
    <source>
        <dbReference type="RuleBase" id="RU003750"/>
    </source>
</evidence>
<feature type="transmembrane region" description="Helical" evidence="12">
    <location>
        <begin position="6"/>
        <end position="24"/>
    </location>
</feature>
<evidence type="ECO:0000256" key="1">
    <source>
        <dbReference type="ARBA" id="ARBA00004141"/>
    </source>
</evidence>
<dbReference type="Gene3D" id="1.20.120.1760">
    <property type="match status" value="1"/>
</dbReference>